<name>A0A6J8E5D0_MYTCO</name>
<reference evidence="1 2" key="1">
    <citation type="submission" date="2020-06" db="EMBL/GenBank/DDBJ databases">
        <authorList>
            <person name="Li R."/>
            <person name="Bekaert M."/>
        </authorList>
    </citation>
    <scope>NUCLEOTIDE SEQUENCE [LARGE SCALE GENOMIC DNA]</scope>
    <source>
        <strain evidence="2">wild</strain>
    </source>
</reference>
<dbReference type="Proteomes" id="UP000507470">
    <property type="component" value="Unassembled WGS sequence"/>
</dbReference>
<keyword evidence="2" id="KW-1185">Reference proteome</keyword>
<dbReference type="OrthoDB" id="6150216at2759"/>
<dbReference type="EMBL" id="CACVKT020008389">
    <property type="protein sequence ID" value="CAC5415243.1"/>
    <property type="molecule type" value="Genomic_DNA"/>
</dbReference>
<evidence type="ECO:0000313" key="1">
    <source>
        <dbReference type="EMBL" id="CAC5415243.1"/>
    </source>
</evidence>
<protein>
    <submittedName>
        <fullName evidence="1">Uncharacterized protein</fullName>
    </submittedName>
</protein>
<accession>A0A6J8E5D0</accession>
<sequence length="165" mass="18172">MGIGTLKNNGVSAEQKAEMLNNQFTSVFTTENTGNIPSKGNSPFIPMKDITIGEKALNRLNPGKATCPDKIPLQYYGIGGTTRTWTDTFFSNRIQKVVVDGESSRCSFVTSGVPQGTVLGPTLFLNDIADNLRSTARLIEDDCVIYRPIHTENDHQLLQEDFDTQ</sequence>
<dbReference type="AlphaFoldDB" id="A0A6J8E5D0"/>
<organism evidence="1 2">
    <name type="scientific">Mytilus coruscus</name>
    <name type="common">Sea mussel</name>
    <dbReference type="NCBI Taxonomy" id="42192"/>
    <lineage>
        <taxon>Eukaryota</taxon>
        <taxon>Metazoa</taxon>
        <taxon>Spiralia</taxon>
        <taxon>Lophotrochozoa</taxon>
        <taxon>Mollusca</taxon>
        <taxon>Bivalvia</taxon>
        <taxon>Autobranchia</taxon>
        <taxon>Pteriomorphia</taxon>
        <taxon>Mytilida</taxon>
        <taxon>Mytiloidea</taxon>
        <taxon>Mytilidae</taxon>
        <taxon>Mytilinae</taxon>
        <taxon>Mytilus</taxon>
    </lineage>
</organism>
<evidence type="ECO:0000313" key="2">
    <source>
        <dbReference type="Proteomes" id="UP000507470"/>
    </source>
</evidence>
<proteinExistence type="predicted"/>
<gene>
    <name evidence="1" type="ORF">MCOR_47949</name>
</gene>